<feature type="binding site" description="axial binding residue" evidence="13">
    <location>
        <position position="189"/>
    </location>
    <ligand>
        <name>heme b</name>
        <dbReference type="ChEBI" id="CHEBI:60344"/>
    </ligand>
    <ligandPart>
        <name>Fe</name>
        <dbReference type="ChEBI" id="CHEBI:18248"/>
    </ligandPart>
</feature>
<dbReference type="InterPro" id="IPR000823">
    <property type="entry name" value="Peroxidase_pln"/>
</dbReference>
<evidence type="ECO:0000256" key="6">
    <source>
        <dbReference type="ARBA" id="ARBA00022617"/>
    </source>
</evidence>
<feature type="signal peptide" evidence="16">
    <location>
        <begin position="1"/>
        <end position="20"/>
    </location>
</feature>
<evidence type="ECO:0000256" key="10">
    <source>
        <dbReference type="ARBA" id="ARBA00023157"/>
    </source>
</evidence>
<evidence type="ECO:0000256" key="15">
    <source>
        <dbReference type="PIRSR" id="PIRSR600823-5"/>
    </source>
</evidence>
<dbReference type="PANTHER" id="PTHR31388:SF147">
    <property type="entry name" value="PEROXIDASE 58"/>
    <property type="match status" value="1"/>
</dbReference>
<feature type="disulfide bond" evidence="15">
    <location>
        <begin position="31"/>
        <end position="111"/>
    </location>
</feature>
<keyword evidence="16" id="KW-0732">Signal</keyword>
<dbReference type="InterPro" id="IPR033905">
    <property type="entry name" value="Secretory_peroxidase"/>
</dbReference>
<dbReference type="PRINTS" id="PR00461">
    <property type="entry name" value="PLPEROXIDASE"/>
</dbReference>
<dbReference type="AlphaFoldDB" id="A0AAD9TT09"/>
<protein>
    <recommendedName>
        <fullName evidence="4">peroxidase</fullName>
        <ecNumber evidence="4">1.11.1.7</ecNumber>
    </recommendedName>
</protein>
<dbReference type="CDD" id="cd00693">
    <property type="entry name" value="secretory_peroxidase"/>
    <property type="match status" value="2"/>
</dbReference>
<dbReference type="PROSITE" id="PS00436">
    <property type="entry name" value="PEROXIDASE_2"/>
    <property type="match status" value="2"/>
</dbReference>
<keyword evidence="8" id="KW-0560">Oxidoreductase</keyword>
<evidence type="ECO:0000256" key="1">
    <source>
        <dbReference type="ARBA" id="ARBA00000189"/>
    </source>
</evidence>
<feature type="disulfide bond" evidence="15">
    <location>
        <begin position="64"/>
        <end position="69"/>
    </location>
</feature>
<dbReference type="PANTHER" id="PTHR31388">
    <property type="entry name" value="PEROXIDASE 72-RELATED"/>
    <property type="match status" value="1"/>
</dbReference>
<evidence type="ECO:0000256" key="12">
    <source>
        <dbReference type="PIRSR" id="PIRSR600823-2"/>
    </source>
</evidence>
<name>A0AAD9TT09_9ROSI</name>
<feature type="chain" id="PRO_5042056791" description="peroxidase" evidence="16">
    <location>
        <begin position="21"/>
        <end position="575"/>
    </location>
</feature>
<comment type="similarity">
    <text evidence="3">Belongs to the peroxidase family. Ascorbate peroxidase subfamily.</text>
</comment>
<evidence type="ECO:0000256" key="14">
    <source>
        <dbReference type="PIRSR" id="PIRSR600823-4"/>
    </source>
</evidence>
<evidence type="ECO:0000256" key="16">
    <source>
        <dbReference type="SAM" id="SignalP"/>
    </source>
</evidence>
<feature type="binding site" evidence="13">
    <location>
        <position position="86"/>
    </location>
    <ligand>
        <name>Ca(2+)</name>
        <dbReference type="ChEBI" id="CHEBI:29108"/>
        <label>1</label>
    </ligand>
</feature>
<dbReference type="Gene3D" id="1.10.520.10">
    <property type="match status" value="3"/>
</dbReference>
<dbReference type="InterPro" id="IPR019794">
    <property type="entry name" value="Peroxidases_AS"/>
</dbReference>
<comment type="cofactor">
    <cofactor evidence="13">
        <name>heme b</name>
        <dbReference type="ChEBI" id="CHEBI:60344"/>
    </cofactor>
    <text evidence="13">Binds 1 heme b (iron(II)-protoporphyrin IX) group per subunit.</text>
</comment>
<dbReference type="GO" id="GO:0006979">
    <property type="term" value="P:response to oxidative stress"/>
    <property type="evidence" value="ECO:0007669"/>
    <property type="project" value="InterPro"/>
</dbReference>
<dbReference type="GO" id="GO:0042744">
    <property type="term" value="P:hydrogen peroxide catabolic process"/>
    <property type="evidence" value="ECO:0007669"/>
    <property type="project" value="UniProtKB-KW"/>
</dbReference>
<gene>
    <name evidence="18" type="ORF">Ddye_023154</name>
</gene>
<dbReference type="GO" id="GO:0020037">
    <property type="term" value="F:heme binding"/>
    <property type="evidence" value="ECO:0007669"/>
    <property type="project" value="InterPro"/>
</dbReference>
<dbReference type="Proteomes" id="UP001280121">
    <property type="component" value="Unassembled WGS sequence"/>
</dbReference>
<feature type="binding site" evidence="13">
    <location>
        <position position="244"/>
    </location>
    <ligand>
        <name>Ca(2+)</name>
        <dbReference type="ChEBI" id="CHEBI:29108"/>
        <label>2</label>
    </ligand>
</feature>
<comment type="function">
    <text evidence="2">Removal of H(2)O(2), oxidation of toxic reductants, biosynthesis and degradation of lignin, suberization, auxin catabolism, response to environmental stresses such as wounding, pathogen attack and oxidative stress. These functions might be dependent on each isozyme/isoform in each plant tissue.</text>
</comment>
<evidence type="ECO:0000256" key="7">
    <source>
        <dbReference type="ARBA" id="ARBA00022723"/>
    </source>
</evidence>
<feature type="binding site" evidence="13">
    <location>
        <position position="190"/>
    </location>
    <ligand>
        <name>Ca(2+)</name>
        <dbReference type="ChEBI" id="CHEBI:29108"/>
        <label>2</label>
    </ligand>
</feature>
<feature type="binding site" evidence="13">
    <location>
        <position position="68"/>
    </location>
    <ligand>
        <name>Ca(2+)</name>
        <dbReference type="ChEBI" id="CHEBI:29108"/>
        <label>1</label>
    </ligand>
</feature>
<comment type="caution">
    <text evidence="18">The sequence shown here is derived from an EMBL/GenBank/DDBJ whole genome shotgun (WGS) entry which is preliminary data.</text>
</comment>
<keyword evidence="5" id="KW-0575">Peroxidase</keyword>
<keyword evidence="13" id="KW-0106">Calcium</keyword>
<feature type="binding site" evidence="13">
    <location>
        <position position="70"/>
    </location>
    <ligand>
        <name>Ca(2+)</name>
        <dbReference type="ChEBI" id="CHEBI:29108"/>
        <label>1</label>
    </ligand>
</feature>
<proteinExistence type="inferred from homology"/>
<feature type="active site" description="Proton acceptor" evidence="11">
    <location>
        <position position="62"/>
    </location>
</feature>
<feature type="binding site" evidence="13">
    <location>
        <position position="241"/>
    </location>
    <ligand>
        <name>Ca(2+)</name>
        <dbReference type="ChEBI" id="CHEBI:29108"/>
        <label>2</label>
    </ligand>
</feature>
<evidence type="ECO:0000256" key="11">
    <source>
        <dbReference type="PIRSR" id="PIRSR600823-1"/>
    </source>
</evidence>
<dbReference type="GO" id="GO:0140825">
    <property type="term" value="F:lactoperoxidase activity"/>
    <property type="evidence" value="ECO:0007669"/>
    <property type="project" value="UniProtKB-EC"/>
</dbReference>
<keyword evidence="9 13" id="KW-0408">Iron</keyword>
<dbReference type="Gene3D" id="1.10.420.10">
    <property type="entry name" value="Peroxidase, domain 2"/>
    <property type="match status" value="2"/>
</dbReference>
<evidence type="ECO:0000313" key="18">
    <source>
        <dbReference type="EMBL" id="KAK2641391.1"/>
    </source>
</evidence>
<sequence>MSQFSVVLLIGLMIFGACSAQLSPTFYATSCPNVSSIVSGVVQQARQSDARLGAKIIRAHFHDCFVDGCDGSVLLDDDAANGIQTERTAIPNRSLDVSVVADIKTALESVCPGVVSCADILALASQILVIMDGGPTWQVPLGRRDSRTANLAGATANIPLANDGFTEIRRKFTVQGLDSTDLVALSGAHTFGKAQCVTFRNRLYDFDGNGNPDPTLDPTLLQSLRQSCPQTTGDSNLSDLDLTTPDRFDNNYFTNLQNNRSLLQSDQELFSTTGADTVAIVNRFAGSQTQFFDTFGASMIKMGNISPLTGTNENKMSGFSIVLMIGMMMCGACSAQLSPTFYATTCPNVSSIVRDVVQQARQSDARLGAKIIRLHFHDCFVNDGGPNWQVQLGRRDSTTANQAEADANLPLANNGFDVVQQKFADQGLDSIDLVALSGAHTFGQARCITFRDRLYNFGGSGNPDDDLDATYLQTLRQNCPDQNSANNIGNNLDPTTPNGFDNNYFTNLQNNRGLLQSDQELFSTTGADTVAIVNRFAGSQTQFFDTFGESMIRMGNISPLTGNNGEIRTNCRRVN</sequence>
<evidence type="ECO:0000259" key="17">
    <source>
        <dbReference type="PROSITE" id="PS50873"/>
    </source>
</evidence>
<comment type="cofactor">
    <cofactor evidence="13">
        <name>Ca(2+)</name>
        <dbReference type="ChEBI" id="CHEBI:29108"/>
    </cofactor>
    <text evidence="13">Binds 2 calcium ions per subunit.</text>
</comment>
<dbReference type="EC" id="1.11.1.7" evidence="4"/>
<comment type="catalytic activity">
    <reaction evidence="1">
        <text>2 a phenolic donor + H2O2 = 2 a phenolic radical donor + 2 H2O</text>
        <dbReference type="Rhea" id="RHEA:56136"/>
        <dbReference type="ChEBI" id="CHEBI:15377"/>
        <dbReference type="ChEBI" id="CHEBI:16240"/>
        <dbReference type="ChEBI" id="CHEBI:139520"/>
        <dbReference type="ChEBI" id="CHEBI:139521"/>
        <dbReference type="EC" id="1.11.1.7"/>
    </reaction>
</comment>
<dbReference type="SUPFAM" id="SSF48113">
    <property type="entry name" value="Heme-dependent peroxidases"/>
    <property type="match status" value="2"/>
</dbReference>
<accession>A0AAD9TT09</accession>
<evidence type="ECO:0000256" key="5">
    <source>
        <dbReference type="ARBA" id="ARBA00022559"/>
    </source>
</evidence>
<dbReference type="PRINTS" id="PR00458">
    <property type="entry name" value="PEROXIDASE"/>
</dbReference>
<dbReference type="PROSITE" id="PS50873">
    <property type="entry name" value="PEROXIDASE_4"/>
    <property type="match status" value="1"/>
</dbReference>
<keyword evidence="7 13" id="KW-0479">Metal-binding</keyword>
<feature type="binding site" evidence="13">
    <location>
        <position position="249"/>
    </location>
    <ligand>
        <name>Ca(2+)</name>
        <dbReference type="ChEBI" id="CHEBI:29108"/>
        <label>2</label>
    </ligand>
</feature>
<feature type="disulfide bond" evidence="15">
    <location>
        <begin position="196"/>
        <end position="228"/>
    </location>
</feature>
<evidence type="ECO:0000256" key="8">
    <source>
        <dbReference type="ARBA" id="ARBA00023002"/>
    </source>
</evidence>
<dbReference type="InterPro" id="IPR010255">
    <property type="entry name" value="Haem_peroxidase_sf"/>
</dbReference>
<dbReference type="FunFam" id="1.10.420.10:FF:000001">
    <property type="entry name" value="Peroxidase"/>
    <property type="match status" value="2"/>
</dbReference>
<evidence type="ECO:0000256" key="13">
    <source>
        <dbReference type="PIRSR" id="PIRSR600823-3"/>
    </source>
</evidence>
<feature type="binding site" evidence="13">
    <location>
        <position position="63"/>
    </location>
    <ligand>
        <name>Ca(2+)</name>
        <dbReference type="ChEBI" id="CHEBI:29108"/>
        <label>1</label>
    </ligand>
</feature>
<dbReference type="Pfam" id="PF00141">
    <property type="entry name" value="peroxidase"/>
    <property type="match status" value="2"/>
</dbReference>
<feature type="binding site" evidence="13">
    <location>
        <position position="72"/>
    </location>
    <ligand>
        <name>Ca(2+)</name>
        <dbReference type="ChEBI" id="CHEBI:29108"/>
        <label>1</label>
    </ligand>
</feature>
<evidence type="ECO:0000313" key="19">
    <source>
        <dbReference type="Proteomes" id="UP001280121"/>
    </source>
</evidence>
<evidence type="ECO:0000256" key="2">
    <source>
        <dbReference type="ARBA" id="ARBA00002322"/>
    </source>
</evidence>
<feature type="binding site" evidence="12">
    <location>
        <position position="159"/>
    </location>
    <ligand>
        <name>substrate</name>
    </ligand>
</feature>
<dbReference type="GO" id="GO:0046872">
    <property type="term" value="F:metal ion binding"/>
    <property type="evidence" value="ECO:0007669"/>
    <property type="project" value="UniProtKB-KW"/>
</dbReference>
<keyword evidence="6" id="KW-0349">Heme</keyword>
<keyword evidence="19" id="KW-1185">Reference proteome</keyword>
<keyword evidence="10 15" id="KW-1015">Disulfide bond</keyword>
<reference evidence="18" key="1">
    <citation type="journal article" date="2023" name="Plant J.">
        <title>Genome sequences and population genomics provide insights into the demographic history, inbreeding, and mutation load of two 'living fossil' tree species of Dipteronia.</title>
        <authorList>
            <person name="Feng Y."/>
            <person name="Comes H.P."/>
            <person name="Chen J."/>
            <person name="Zhu S."/>
            <person name="Lu R."/>
            <person name="Zhang X."/>
            <person name="Li P."/>
            <person name="Qiu J."/>
            <person name="Olsen K.M."/>
            <person name="Qiu Y."/>
        </authorList>
    </citation>
    <scope>NUCLEOTIDE SEQUENCE</scope>
    <source>
        <strain evidence="18">KIB01</strain>
    </source>
</reference>
<feature type="binding site" evidence="13">
    <location>
        <position position="66"/>
    </location>
    <ligand>
        <name>Ca(2+)</name>
        <dbReference type="ChEBI" id="CHEBI:29108"/>
        <label>1</label>
    </ligand>
</feature>
<feature type="site" description="Transition state stabilizer" evidence="14">
    <location>
        <position position="58"/>
    </location>
</feature>
<dbReference type="InterPro" id="IPR019793">
    <property type="entry name" value="Peroxidases_heam-ligand_BS"/>
</dbReference>
<dbReference type="PROSITE" id="PS00435">
    <property type="entry name" value="PEROXIDASE_1"/>
    <property type="match status" value="2"/>
</dbReference>
<evidence type="ECO:0000256" key="4">
    <source>
        <dbReference type="ARBA" id="ARBA00012313"/>
    </source>
</evidence>
<dbReference type="EMBL" id="JANJYI010000007">
    <property type="protein sequence ID" value="KAK2641391.1"/>
    <property type="molecule type" value="Genomic_DNA"/>
</dbReference>
<evidence type="ECO:0000256" key="3">
    <source>
        <dbReference type="ARBA" id="ARBA00006873"/>
    </source>
</evidence>
<organism evidence="18 19">
    <name type="scientific">Dipteronia dyeriana</name>
    <dbReference type="NCBI Taxonomy" id="168575"/>
    <lineage>
        <taxon>Eukaryota</taxon>
        <taxon>Viridiplantae</taxon>
        <taxon>Streptophyta</taxon>
        <taxon>Embryophyta</taxon>
        <taxon>Tracheophyta</taxon>
        <taxon>Spermatophyta</taxon>
        <taxon>Magnoliopsida</taxon>
        <taxon>eudicotyledons</taxon>
        <taxon>Gunneridae</taxon>
        <taxon>Pentapetalae</taxon>
        <taxon>rosids</taxon>
        <taxon>malvids</taxon>
        <taxon>Sapindales</taxon>
        <taxon>Sapindaceae</taxon>
        <taxon>Hippocastanoideae</taxon>
        <taxon>Acereae</taxon>
        <taxon>Dipteronia</taxon>
    </lineage>
</organism>
<feature type="domain" description="Plant heme peroxidase family profile" evidence="17">
    <location>
        <begin position="21"/>
        <end position="575"/>
    </location>
</feature>
<dbReference type="InterPro" id="IPR002016">
    <property type="entry name" value="Haem_peroxidase"/>
</dbReference>
<evidence type="ECO:0000256" key="9">
    <source>
        <dbReference type="ARBA" id="ARBA00023004"/>
    </source>
</evidence>